<gene>
    <name evidence="2" type="ORF">GCM10011575_24530</name>
</gene>
<dbReference type="EMBL" id="BMMZ01000005">
    <property type="protein sequence ID" value="GGL65278.1"/>
    <property type="molecule type" value="Genomic_DNA"/>
</dbReference>
<evidence type="ECO:0000259" key="1">
    <source>
        <dbReference type="PROSITE" id="PS51186"/>
    </source>
</evidence>
<evidence type="ECO:0000313" key="2">
    <source>
        <dbReference type="EMBL" id="GGL65278.1"/>
    </source>
</evidence>
<dbReference type="Gene3D" id="3.40.630.30">
    <property type="match status" value="1"/>
</dbReference>
<dbReference type="PANTHER" id="PTHR43441:SF2">
    <property type="entry name" value="FAMILY ACETYLTRANSFERASE, PUTATIVE (AFU_ORTHOLOGUE AFUA_7G00850)-RELATED"/>
    <property type="match status" value="1"/>
</dbReference>
<name>A0A917S920_9ACTN</name>
<dbReference type="PROSITE" id="PS51186">
    <property type="entry name" value="GNAT"/>
    <property type="match status" value="1"/>
</dbReference>
<dbReference type="SUPFAM" id="SSF55729">
    <property type="entry name" value="Acyl-CoA N-acyltransferases (Nat)"/>
    <property type="match status" value="1"/>
</dbReference>
<protein>
    <recommendedName>
        <fullName evidence="1">N-acetyltransferase domain-containing protein</fullName>
    </recommendedName>
</protein>
<dbReference type="PANTHER" id="PTHR43441">
    <property type="entry name" value="RIBOSOMAL-PROTEIN-SERINE ACETYLTRANSFERASE"/>
    <property type="match status" value="1"/>
</dbReference>
<accession>A0A917S920</accession>
<sequence>MDWEEIDGDWWRLRPAVWADEPAIAEHGHGPDPRWIGIGPSSPPERAHHVVREFVKGAGGDFGLVHLAVLKESDAIVGMIGAQEHGPDSIEIVYGVAPAWRGRGLATAMLDGVTRAAKDQGESRRYELVIAAQNAASLRVAEKCGYRFVGIRRSFVEGTGQTYDDLVYVPSWQR</sequence>
<evidence type="ECO:0000313" key="3">
    <source>
        <dbReference type="Proteomes" id="UP000613840"/>
    </source>
</evidence>
<dbReference type="InterPro" id="IPR051908">
    <property type="entry name" value="Ribosomal_N-acetyltransferase"/>
</dbReference>
<reference evidence="2" key="2">
    <citation type="submission" date="2020-09" db="EMBL/GenBank/DDBJ databases">
        <authorList>
            <person name="Sun Q."/>
            <person name="Zhou Y."/>
        </authorList>
    </citation>
    <scope>NUCLEOTIDE SEQUENCE</scope>
    <source>
        <strain evidence="2">CGMCC 4.7306</strain>
    </source>
</reference>
<comment type="caution">
    <text evidence="2">The sequence shown here is derived from an EMBL/GenBank/DDBJ whole genome shotgun (WGS) entry which is preliminary data.</text>
</comment>
<dbReference type="CDD" id="cd04301">
    <property type="entry name" value="NAT_SF"/>
    <property type="match status" value="1"/>
</dbReference>
<reference evidence="2" key="1">
    <citation type="journal article" date="2014" name="Int. J. Syst. Evol. Microbiol.">
        <title>Complete genome sequence of Corynebacterium casei LMG S-19264T (=DSM 44701T), isolated from a smear-ripened cheese.</title>
        <authorList>
            <consortium name="US DOE Joint Genome Institute (JGI-PGF)"/>
            <person name="Walter F."/>
            <person name="Albersmeier A."/>
            <person name="Kalinowski J."/>
            <person name="Ruckert C."/>
        </authorList>
    </citation>
    <scope>NUCLEOTIDE SEQUENCE</scope>
    <source>
        <strain evidence="2">CGMCC 4.7306</strain>
    </source>
</reference>
<dbReference type="InterPro" id="IPR016181">
    <property type="entry name" value="Acyl_CoA_acyltransferase"/>
</dbReference>
<dbReference type="RefSeq" id="WP_188895632.1">
    <property type="nucleotide sequence ID" value="NZ_BMMZ01000005.1"/>
</dbReference>
<dbReference type="GO" id="GO:0008999">
    <property type="term" value="F:protein-N-terminal-alanine acetyltransferase activity"/>
    <property type="evidence" value="ECO:0007669"/>
    <property type="project" value="TreeGrafter"/>
</dbReference>
<dbReference type="Pfam" id="PF13302">
    <property type="entry name" value="Acetyltransf_3"/>
    <property type="match status" value="1"/>
</dbReference>
<dbReference type="GO" id="GO:0005737">
    <property type="term" value="C:cytoplasm"/>
    <property type="evidence" value="ECO:0007669"/>
    <property type="project" value="TreeGrafter"/>
</dbReference>
<dbReference type="GO" id="GO:1990189">
    <property type="term" value="F:protein N-terminal-serine acetyltransferase activity"/>
    <property type="evidence" value="ECO:0007669"/>
    <property type="project" value="TreeGrafter"/>
</dbReference>
<proteinExistence type="predicted"/>
<keyword evidence="3" id="KW-1185">Reference proteome</keyword>
<organism evidence="2 3">
    <name type="scientific">Microlunatus endophyticus</name>
    <dbReference type="NCBI Taxonomy" id="1716077"/>
    <lineage>
        <taxon>Bacteria</taxon>
        <taxon>Bacillati</taxon>
        <taxon>Actinomycetota</taxon>
        <taxon>Actinomycetes</taxon>
        <taxon>Propionibacteriales</taxon>
        <taxon>Propionibacteriaceae</taxon>
        <taxon>Microlunatus</taxon>
    </lineage>
</organism>
<feature type="domain" description="N-acetyltransferase" evidence="1">
    <location>
        <begin position="22"/>
        <end position="170"/>
    </location>
</feature>
<dbReference type="InterPro" id="IPR000182">
    <property type="entry name" value="GNAT_dom"/>
</dbReference>
<dbReference type="Proteomes" id="UP000613840">
    <property type="component" value="Unassembled WGS sequence"/>
</dbReference>
<dbReference type="AlphaFoldDB" id="A0A917S920"/>